<protein>
    <submittedName>
        <fullName evidence="7">Inositol monophosphatase/fructose-1,6-bisphosphatase family protein</fullName>
    </submittedName>
</protein>
<feature type="binding site" evidence="6">
    <location>
        <position position="78"/>
    </location>
    <ligand>
        <name>Mg(2+)</name>
        <dbReference type="ChEBI" id="CHEBI:18420"/>
        <label>1</label>
        <note>catalytic</note>
    </ligand>
</feature>
<dbReference type="InterPro" id="IPR000760">
    <property type="entry name" value="Inositol_monophosphatase-like"/>
</dbReference>
<dbReference type="InterPro" id="IPR020583">
    <property type="entry name" value="Inositol_monoP_metal-BS"/>
</dbReference>
<keyword evidence="3 6" id="KW-0479">Metal-binding</keyword>
<dbReference type="PANTHER" id="PTHR43200">
    <property type="entry name" value="PHOSPHATASE"/>
    <property type="match status" value="1"/>
</dbReference>
<dbReference type="GO" id="GO:0016791">
    <property type="term" value="F:phosphatase activity"/>
    <property type="evidence" value="ECO:0007669"/>
    <property type="project" value="UniProtKB-ARBA"/>
</dbReference>
<evidence type="ECO:0000256" key="5">
    <source>
        <dbReference type="ARBA" id="ARBA00022842"/>
    </source>
</evidence>
<dbReference type="Gene3D" id="3.30.540.10">
    <property type="entry name" value="Fructose-1,6-Bisphosphatase, subunit A, domain 1"/>
    <property type="match status" value="1"/>
</dbReference>
<dbReference type="PRINTS" id="PR00377">
    <property type="entry name" value="IMPHPHTASES"/>
</dbReference>
<dbReference type="GO" id="GO:0046872">
    <property type="term" value="F:metal ion binding"/>
    <property type="evidence" value="ECO:0007669"/>
    <property type="project" value="UniProtKB-KW"/>
</dbReference>
<evidence type="ECO:0000256" key="1">
    <source>
        <dbReference type="ARBA" id="ARBA00001946"/>
    </source>
</evidence>
<dbReference type="Proteomes" id="UP000007383">
    <property type="component" value="Chromosome"/>
</dbReference>
<keyword evidence="4" id="KW-0378">Hydrolase</keyword>
<dbReference type="SUPFAM" id="SSF56655">
    <property type="entry name" value="Carbohydrate phosphatase"/>
    <property type="match status" value="1"/>
</dbReference>
<dbReference type="GO" id="GO:0000105">
    <property type="term" value="P:L-histidine biosynthetic process"/>
    <property type="evidence" value="ECO:0007669"/>
    <property type="project" value="TreeGrafter"/>
</dbReference>
<sequence length="263" mass="28849">MSTSDWNRIPAQLRHDLWLFAEELALAGGQKSLEFFAKDIGVEWKTDQSPVTIADRETELSMRQMIAERYPDHAIHGEEYGAAPHKEFTWVLDPIDGTKSFISGVPLYCTLAALLYQGTPVIGVIVNPPSGELVSGCMNSGTRDASGDPVRVSASPAPQLRLYTSDYEGLRAAEPDWLQPLKDTYGPGRTVARTWGDAYGYMLVATGRGEIMLDPELKLWDVAPLHPILHEAGGILCDIQGTPATLPRSATAMSRELHQQIFG</sequence>
<dbReference type="Pfam" id="PF00459">
    <property type="entry name" value="Inositol_P"/>
    <property type="match status" value="1"/>
</dbReference>
<keyword evidence="5 6" id="KW-0460">Magnesium</keyword>
<feature type="binding site" evidence="6">
    <location>
        <position position="93"/>
    </location>
    <ligand>
        <name>Mg(2+)</name>
        <dbReference type="ChEBI" id="CHEBI:18420"/>
        <label>2</label>
    </ligand>
</feature>
<dbReference type="PROSITE" id="PS00629">
    <property type="entry name" value="IMP_1"/>
    <property type="match status" value="1"/>
</dbReference>
<dbReference type="STRING" id="889378.Spiaf_1559"/>
<proteinExistence type="inferred from homology"/>
<name>H9UJC5_SPIAZ</name>
<comment type="similarity">
    <text evidence="2">Belongs to the inositol monophosphatase superfamily.</text>
</comment>
<evidence type="ECO:0000313" key="8">
    <source>
        <dbReference type="Proteomes" id="UP000007383"/>
    </source>
</evidence>
<reference evidence="8" key="1">
    <citation type="journal article" date="2013" name="Stand. Genomic Sci.">
        <title>Complete genome sequence of the halophilic bacterium Spirochaeta africana type strain (Z-7692(T)) from the alkaline Lake Magadi in the East African Rift.</title>
        <authorList>
            <person name="Liolos K."/>
            <person name="Abt B."/>
            <person name="Scheuner C."/>
            <person name="Teshima H."/>
            <person name="Held B."/>
            <person name="Lapidus A."/>
            <person name="Nolan M."/>
            <person name="Lucas S."/>
            <person name="Deshpande S."/>
            <person name="Cheng J.F."/>
            <person name="Tapia R."/>
            <person name="Goodwin L.A."/>
            <person name="Pitluck S."/>
            <person name="Pagani I."/>
            <person name="Ivanova N."/>
            <person name="Mavromatis K."/>
            <person name="Mikhailova N."/>
            <person name="Huntemann M."/>
            <person name="Pati A."/>
            <person name="Chen A."/>
            <person name="Palaniappan K."/>
            <person name="Land M."/>
            <person name="Rohde M."/>
            <person name="Tindall B.J."/>
            <person name="Detter J.C."/>
            <person name="Goker M."/>
            <person name="Bristow J."/>
            <person name="Eisen J.A."/>
            <person name="Markowitz V."/>
            <person name="Hugenholtz P."/>
            <person name="Woyke T."/>
            <person name="Klenk H.P."/>
            <person name="Kyrpides N.C."/>
        </authorList>
    </citation>
    <scope>NUCLEOTIDE SEQUENCE</scope>
    <source>
        <strain evidence="8">ATCC 700263 / DSM 8902 / Z-7692</strain>
    </source>
</reference>
<comment type="cofactor">
    <cofactor evidence="1 6">
        <name>Mg(2+)</name>
        <dbReference type="ChEBI" id="CHEBI:18420"/>
    </cofactor>
</comment>
<dbReference type="AlphaFoldDB" id="H9UJC5"/>
<dbReference type="Gene3D" id="3.40.190.80">
    <property type="match status" value="1"/>
</dbReference>
<dbReference type="HOGENOM" id="CLU_044118_4_0_12"/>
<dbReference type="eggNOG" id="COG0483">
    <property type="taxonomic scope" value="Bacteria"/>
</dbReference>
<keyword evidence="8" id="KW-1185">Reference proteome</keyword>
<dbReference type="InterPro" id="IPR051090">
    <property type="entry name" value="Inositol_monoP_superfamily"/>
</dbReference>
<feature type="binding site" evidence="6">
    <location>
        <position position="95"/>
    </location>
    <ligand>
        <name>Mg(2+)</name>
        <dbReference type="ChEBI" id="CHEBI:18420"/>
        <label>1</label>
        <note>catalytic</note>
    </ligand>
</feature>
<dbReference type="PATRIC" id="fig|889378.3.peg.1551"/>
<accession>H9UJC5</accession>
<evidence type="ECO:0000256" key="3">
    <source>
        <dbReference type="ARBA" id="ARBA00022723"/>
    </source>
</evidence>
<evidence type="ECO:0000256" key="6">
    <source>
        <dbReference type="PIRSR" id="PIRSR600760-2"/>
    </source>
</evidence>
<dbReference type="EMBL" id="CP003282">
    <property type="protein sequence ID" value="AFG37618.1"/>
    <property type="molecule type" value="Genomic_DNA"/>
</dbReference>
<evidence type="ECO:0000313" key="7">
    <source>
        <dbReference type="EMBL" id="AFG37618.1"/>
    </source>
</evidence>
<evidence type="ECO:0000256" key="2">
    <source>
        <dbReference type="ARBA" id="ARBA00009759"/>
    </source>
</evidence>
<dbReference type="PANTHER" id="PTHR43200:SF6">
    <property type="entry name" value="3'(2'),5'-BISPHOSPHATE NUCLEOTIDASE"/>
    <property type="match status" value="1"/>
</dbReference>
<feature type="binding site" evidence="6">
    <location>
        <position position="96"/>
    </location>
    <ligand>
        <name>Mg(2+)</name>
        <dbReference type="ChEBI" id="CHEBI:18420"/>
        <label>1</label>
        <note>catalytic</note>
    </ligand>
</feature>
<evidence type="ECO:0000256" key="4">
    <source>
        <dbReference type="ARBA" id="ARBA00022801"/>
    </source>
</evidence>
<organism evidence="7 8">
    <name type="scientific">Spirochaeta africana (strain ATCC 700263 / DSM 8902 / Z-7692)</name>
    <dbReference type="NCBI Taxonomy" id="889378"/>
    <lineage>
        <taxon>Bacteria</taxon>
        <taxon>Pseudomonadati</taxon>
        <taxon>Spirochaetota</taxon>
        <taxon>Spirochaetia</taxon>
        <taxon>Spirochaetales</taxon>
        <taxon>Spirochaetaceae</taxon>
        <taxon>Spirochaeta</taxon>
    </lineage>
</organism>
<dbReference type="KEGG" id="sfc:Spiaf_1559"/>
<dbReference type="RefSeq" id="WP_014455601.1">
    <property type="nucleotide sequence ID" value="NC_017098.1"/>
</dbReference>
<feature type="binding site" evidence="6">
    <location>
        <position position="221"/>
    </location>
    <ligand>
        <name>Mg(2+)</name>
        <dbReference type="ChEBI" id="CHEBI:18420"/>
        <label>1</label>
        <note>catalytic</note>
    </ligand>
</feature>
<gene>
    <name evidence="7" type="ordered locus">Spiaf_1559</name>
</gene>